<sequence>MQIWEGLQKAYGEIGRPELFDSVKHLIR</sequence>
<dbReference type="EMBL" id="LR130779">
    <property type="protein sequence ID" value="VDN63748.1"/>
    <property type="molecule type" value="Genomic_DNA"/>
</dbReference>
<evidence type="ECO:0000313" key="1">
    <source>
        <dbReference type="EMBL" id="VDN63748.1"/>
    </source>
</evidence>
<name>A0A653B5R3_ECTOL</name>
<reference evidence="1" key="1">
    <citation type="submission" date="2018-11" db="EMBL/GenBank/DDBJ databases">
        <authorList>
            <consortium name="Genoscope - CEA"/>
            <person name="William W."/>
        </authorList>
    </citation>
    <scope>NUCLEOTIDE SEQUENCE [LARGE SCALE GENOMIC DNA]</scope>
    <source>
        <strain evidence="1">T9AD</strain>
    </source>
</reference>
<accession>A0A653B5R3</accession>
<gene>
    <name evidence="1" type="ORF">POT9AD_2773</name>
</gene>
<dbReference type="AlphaFoldDB" id="A0A653B5R3"/>
<organism evidence="1">
    <name type="scientific">Ectopseudomonas oleovorans</name>
    <name type="common">Pseudomonas oleovorans</name>
    <dbReference type="NCBI Taxonomy" id="301"/>
    <lineage>
        <taxon>Bacteria</taxon>
        <taxon>Pseudomonadati</taxon>
        <taxon>Pseudomonadota</taxon>
        <taxon>Gammaproteobacteria</taxon>
        <taxon>Pseudomonadales</taxon>
        <taxon>Pseudomonadaceae</taxon>
        <taxon>Ectopseudomonas</taxon>
    </lineage>
</organism>
<proteinExistence type="predicted"/>
<protein>
    <submittedName>
        <fullName evidence="1">Uncharacterized protein</fullName>
    </submittedName>
</protein>